<evidence type="ECO:0000313" key="2">
    <source>
        <dbReference type="EMBL" id="MPC58011.1"/>
    </source>
</evidence>
<dbReference type="EMBL" id="VSRR010015280">
    <property type="protein sequence ID" value="MPC58011.1"/>
    <property type="molecule type" value="Genomic_DNA"/>
</dbReference>
<proteinExistence type="predicted"/>
<keyword evidence="1" id="KW-0732">Signal</keyword>
<organism evidence="2 3">
    <name type="scientific">Portunus trituberculatus</name>
    <name type="common">Swimming crab</name>
    <name type="synonym">Neptunus trituberculatus</name>
    <dbReference type="NCBI Taxonomy" id="210409"/>
    <lineage>
        <taxon>Eukaryota</taxon>
        <taxon>Metazoa</taxon>
        <taxon>Ecdysozoa</taxon>
        <taxon>Arthropoda</taxon>
        <taxon>Crustacea</taxon>
        <taxon>Multicrustacea</taxon>
        <taxon>Malacostraca</taxon>
        <taxon>Eumalacostraca</taxon>
        <taxon>Eucarida</taxon>
        <taxon>Decapoda</taxon>
        <taxon>Pleocyemata</taxon>
        <taxon>Brachyura</taxon>
        <taxon>Eubrachyura</taxon>
        <taxon>Portunoidea</taxon>
        <taxon>Portunidae</taxon>
        <taxon>Portuninae</taxon>
        <taxon>Portunus</taxon>
    </lineage>
</organism>
<keyword evidence="3" id="KW-1185">Reference proteome</keyword>
<feature type="chain" id="PRO_5022895463" evidence="1">
    <location>
        <begin position="22"/>
        <end position="53"/>
    </location>
</feature>
<comment type="caution">
    <text evidence="2">The sequence shown here is derived from an EMBL/GenBank/DDBJ whole genome shotgun (WGS) entry which is preliminary data.</text>
</comment>
<dbReference type="AlphaFoldDB" id="A0A5B7GDA6"/>
<feature type="signal peptide" evidence="1">
    <location>
        <begin position="1"/>
        <end position="21"/>
    </location>
</feature>
<evidence type="ECO:0000313" key="3">
    <source>
        <dbReference type="Proteomes" id="UP000324222"/>
    </source>
</evidence>
<gene>
    <name evidence="2" type="ORF">E2C01_052003</name>
</gene>
<accession>A0A5B7GDA6</accession>
<dbReference type="Proteomes" id="UP000324222">
    <property type="component" value="Unassembled WGS sequence"/>
</dbReference>
<evidence type="ECO:0000256" key="1">
    <source>
        <dbReference type="SAM" id="SignalP"/>
    </source>
</evidence>
<protein>
    <submittedName>
        <fullName evidence="2">Uncharacterized protein</fullName>
    </submittedName>
</protein>
<sequence>MLSSVLLMLPYHLLLLLQAAALNIPFWAKVRTGTCTGGGRGRTGFEVLVSKRR</sequence>
<name>A0A5B7GDA6_PORTR</name>
<reference evidence="2 3" key="1">
    <citation type="submission" date="2019-05" db="EMBL/GenBank/DDBJ databases">
        <title>Another draft genome of Portunus trituberculatus and its Hox gene families provides insights of decapod evolution.</title>
        <authorList>
            <person name="Jeong J.-H."/>
            <person name="Song I."/>
            <person name="Kim S."/>
            <person name="Choi T."/>
            <person name="Kim D."/>
            <person name="Ryu S."/>
            <person name="Kim W."/>
        </authorList>
    </citation>
    <scope>NUCLEOTIDE SEQUENCE [LARGE SCALE GENOMIC DNA]</scope>
    <source>
        <tissue evidence="2">Muscle</tissue>
    </source>
</reference>